<dbReference type="Gene3D" id="3.10.450.40">
    <property type="match status" value="1"/>
</dbReference>
<comment type="caution">
    <text evidence="3">The sequence shown here is derived from an EMBL/GenBank/DDBJ whole genome shotgun (WGS) entry which is preliminary data.</text>
</comment>
<organism evidence="3 4">
    <name type="scientific">Hyphobacterium lacteum</name>
    <dbReference type="NCBI Taxonomy" id="3116575"/>
    <lineage>
        <taxon>Bacteria</taxon>
        <taxon>Pseudomonadati</taxon>
        <taxon>Pseudomonadota</taxon>
        <taxon>Alphaproteobacteria</taxon>
        <taxon>Maricaulales</taxon>
        <taxon>Maricaulaceae</taxon>
        <taxon>Hyphobacterium</taxon>
    </lineage>
</organism>
<keyword evidence="4" id="KW-1185">Reference proteome</keyword>
<proteinExistence type="predicted"/>
<feature type="domain" description="PepSY" evidence="2">
    <location>
        <begin position="56"/>
        <end position="108"/>
    </location>
</feature>
<evidence type="ECO:0000313" key="4">
    <source>
        <dbReference type="Proteomes" id="UP001354971"/>
    </source>
</evidence>
<dbReference type="Pfam" id="PF03413">
    <property type="entry name" value="PepSY"/>
    <property type="match status" value="1"/>
</dbReference>
<protein>
    <submittedName>
        <fullName evidence="3">PepSY domain-containing protein</fullName>
    </submittedName>
</protein>
<dbReference type="InterPro" id="IPR025711">
    <property type="entry name" value="PepSY"/>
</dbReference>
<accession>A0ABU7LT30</accession>
<evidence type="ECO:0000259" key="2">
    <source>
        <dbReference type="Pfam" id="PF03413"/>
    </source>
</evidence>
<dbReference type="Proteomes" id="UP001354971">
    <property type="component" value="Unassembled WGS sequence"/>
</dbReference>
<reference evidence="3 4" key="1">
    <citation type="submission" date="2024-01" db="EMBL/GenBank/DDBJ databases">
        <title>Hyphobacterium bacterium isolated from marine sediment.</title>
        <authorList>
            <person name="Zhao S."/>
        </authorList>
    </citation>
    <scope>NUCLEOTIDE SEQUENCE [LARGE SCALE GENOMIC DNA]</scope>
    <source>
        <strain evidence="4">HN65</strain>
    </source>
</reference>
<feature type="signal peptide" evidence="1">
    <location>
        <begin position="1"/>
        <end position="27"/>
    </location>
</feature>
<gene>
    <name evidence="3" type="ORF">V0U79_11830</name>
</gene>
<dbReference type="RefSeq" id="WP_330199723.1">
    <property type="nucleotide sequence ID" value="NZ_JAZDRP010000008.1"/>
</dbReference>
<sequence length="110" mass="11892">MNRRDVIRAGFAGAIIAASAISGPVAAATTQNMQNRLSSGQARDARDSGDVLPALRVISIVRSRYPGADVLDAELERGGSPRYIIKILTREGRRIDVVVDARTGQILYER</sequence>
<dbReference type="EMBL" id="JAZDRP010000008">
    <property type="protein sequence ID" value="MEE2527059.1"/>
    <property type="molecule type" value="Genomic_DNA"/>
</dbReference>
<name>A0ABU7LT30_9PROT</name>
<keyword evidence="1" id="KW-0732">Signal</keyword>
<feature type="chain" id="PRO_5045884184" evidence="1">
    <location>
        <begin position="28"/>
        <end position="110"/>
    </location>
</feature>
<evidence type="ECO:0000313" key="3">
    <source>
        <dbReference type="EMBL" id="MEE2527059.1"/>
    </source>
</evidence>
<evidence type="ECO:0000256" key="1">
    <source>
        <dbReference type="SAM" id="SignalP"/>
    </source>
</evidence>